<dbReference type="PROSITE" id="PS00973">
    <property type="entry name" value="USP_2"/>
    <property type="match status" value="1"/>
</dbReference>
<evidence type="ECO:0000256" key="2">
    <source>
        <dbReference type="ARBA" id="ARBA00009085"/>
    </source>
</evidence>
<evidence type="ECO:0000256" key="4">
    <source>
        <dbReference type="ARBA" id="ARBA00022786"/>
    </source>
</evidence>
<comment type="catalytic activity">
    <reaction evidence="1 8">
        <text>Thiol-dependent hydrolysis of ester, thioester, amide, peptide and isopeptide bonds formed by the C-terminal Gly of ubiquitin (a 76-residue protein attached to proteins as an intracellular targeting signal).</text>
        <dbReference type="EC" id="3.4.19.12"/>
    </reaction>
</comment>
<evidence type="ECO:0000259" key="10">
    <source>
        <dbReference type="PROSITE" id="PS50235"/>
    </source>
</evidence>
<feature type="compositionally biased region" description="Low complexity" evidence="9">
    <location>
        <begin position="651"/>
        <end position="660"/>
    </location>
</feature>
<feature type="region of interest" description="Disordered" evidence="9">
    <location>
        <begin position="456"/>
        <end position="507"/>
    </location>
</feature>
<proteinExistence type="inferred from homology"/>
<dbReference type="PROSITE" id="PS00972">
    <property type="entry name" value="USP_1"/>
    <property type="match status" value="1"/>
</dbReference>
<evidence type="ECO:0000256" key="3">
    <source>
        <dbReference type="ARBA" id="ARBA00022670"/>
    </source>
</evidence>
<keyword evidence="4 8" id="KW-0833">Ubl conjugation pathway</keyword>
<dbReference type="InterPro" id="IPR001394">
    <property type="entry name" value="Peptidase_C19_UCH"/>
</dbReference>
<gene>
    <name evidence="11" type="ORF">ILEXP_LOCUS10475</name>
</gene>
<keyword evidence="3 8" id="KW-0645">Protease</keyword>
<dbReference type="FunFam" id="3.90.70.10:FF:000116">
    <property type="entry name" value="Ubiquitin carboxyl-terminal hydrolase 20"/>
    <property type="match status" value="1"/>
</dbReference>
<dbReference type="EC" id="3.4.19.12" evidence="8"/>
<dbReference type="AlphaFoldDB" id="A0ABC8RGV2"/>
<dbReference type="PANTHER" id="PTHR24006">
    <property type="entry name" value="UBIQUITIN CARBOXYL-TERMINAL HYDROLASE"/>
    <property type="match status" value="1"/>
</dbReference>
<dbReference type="Proteomes" id="UP001642360">
    <property type="component" value="Unassembled WGS sequence"/>
</dbReference>
<dbReference type="Pfam" id="PF00443">
    <property type="entry name" value="UCH"/>
    <property type="match status" value="1"/>
</dbReference>
<comment type="caution">
    <text evidence="11">The sequence shown here is derived from an EMBL/GenBank/DDBJ whole genome shotgun (WGS) entry which is preliminary data.</text>
</comment>
<dbReference type="InterPro" id="IPR018200">
    <property type="entry name" value="USP_CS"/>
</dbReference>
<dbReference type="Gene3D" id="3.90.70.10">
    <property type="entry name" value="Cysteine proteinases"/>
    <property type="match status" value="1"/>
</dbReference>
<feature type="region of interest" description="Disordered" evidence="9">
    <location>
        <begin position="73"/>
        <end position="93"/>
    </location>
</feature>
<comment type="similarity">
    <text evidence="2 8">Belongs to the peptidase C19 family.</text>
</comment>
<evidence type="ECO:0000256" key="1">
    <source>
        <dbReference type="ARBA" id="ARBA00000707"/>
    </source>
</evidence>
<protein>
    <recommendedName>
        <fullName evidence="8">Ubiquitin carboxyl-terminal hydrolase</fullName>
        <ecNumber evidence="8">3.4.19.12</ecNumber>
    </recommendedName>
</protein>
<evidence type="ECO:0000256" key="9">
    <source>
        <dbReference type="SAM" id="MobiDB-lite"/>
    </source>
</evidence>
<dbReference type="SUPFAM" id="SSF54001">
    <property type="entry name" value="Cysteine proteinases"/>
    <property type="match status" value="1"/>
</dbReference>
<evidence type="ECO:0000256" key="5">
    <source>
        <dbReference type="ARBA" id="ARBA00022801"/>
    </source>
</evidence>
<reference evidence="11 12" key="1">
    <citation type="submission" date="2024-02" db="EMBL/GenBank/DDBJ databases">
        <authorList>
            <person name="Vignale AGUSTIN F."/>
            <person name="Sosa J E."/>
            <person name="Modenutti C."/>
        </authorList>
    </citation>
    <scope>NUCLEOTIDE SEQUENCE [LARGE SCALE GENOMIC DNA]</scope>
</reference>
<sequence length="681" mass="76523">MDTQFTKSLETHSPHLDSVDLHQTLGRCSSPNSPKQKVLDDLDHLSSVPTQSNLEKSSNCDNLLADGSPDDNNFDPAFLLDDEPEEDDHSLSSPVGTFLASHWAEPHGSDEDIKPSLVGAGLANLGNTCFLNAVLQCFTHTVPLVQGLKSCNHAMHCDYSSEGFCVFCALRDHIEVSVASTGRVVSPWKLVDNLSYLSSSFRRFQQEDAHEFLQCFLDRLDCCCNLSFTKDTTQGHNIVKQVFGGRLISKLQCCNCGHCSDTYEPLIDLSLEIENVETLSSALDSFTQVEKIEDPETKFTCEKCNEKVSVEKQFMLDVVPSVAAFHLKRFKNDGYFVEKIDKNIEFPLELDLQPYTSCSQKNNVDLKYYLYAIVVHDGFSSHSGHYYCFIRCAPDTWYKFDDSKVVRVREDFVLSQEAYILLYAMEGTAWFSTFMETQKQTMDPSISNASPKSVLDRVDHLGTSPPSTVNDPGCDVNETSDTADRSYAEGSSGSRHERVEVSEANDGSHRVYTPVLLGASNSSNETSRKVEKIFSPSAFKEDNRNKELEIEKNTRIFPQTPPRSPSPEIYKDDTQERHFSIPRDHLKLVDQVCCKRQLNKDLEDSQKKQACRLIKNMPSSRGSKLMAAMKGSSHSEGSQNRKRSRRRIELSPARNANPSNARRRKPEFRSVMRPLAAGSSN</sequence>
<dbReference type="InterPro" id="IPR028889">
    <property type="entry name" value="USP"/>
</dbReference>
<name>A0ABC8RGV2_9AQUA</name>
<dbReference type="InterPro" id="IPR038765">
    <property type="entry name" value="Papain-like_cys_pep_sf"/>
</dbReference>
<dbReference type="PANTHER" id="PTHR24006:SF747">
    <property type="entry name" value="UBIQUITIN CARBOXYL-TERMINAL HYDROLASE 20"/>
    <property type="match status" value="1"/>
</dbReference>
<keyword evidence="6 8" id="KW-0788">Thiol protease</keyword>
<evidence type="ECO:0000313" key="12">
    <source>
        <dbReference type="Proteomes" id="UP001642360"/>
    </source>
</evidence>
<evidence type="ECO:0000256" key="6">
    <source>
        <dbReference type="ARBA" id="ARBA00022807"/>
    </source>
</evidence>
<dbReference type="EMBL" id="CAUOFW020001252">
    <property type="protein sequence ID" value="CAK9142785.1"/>
    <property type="molecule type" value="Genomic_DNA"/>
</dbReference>
<feature type="region of interest" description="Disordered" evidence="9">
    <location>
        <begin position="615"/>
        <end position="681"/>
    </location>
</feature>
<dbReference type="InterPro" id="IPR050164">
    <property type="entry name" value="Peptidase_C19"/>
</dbReference>
<organism evidence="11 12">
    <name type="scientific">Ilex paraguariensis</name>
    <name type="common">yerba mate</name>
    <dbReference type="NCBI Taxonomy" id="185542"/>
    <lineage>
        <taxon>Eukaryota</taxon>
        <taxon>Viridiplantae</taxon>
        <taxon>Streptophyta</taxon>
        <taxon>Embryophyta</taxon>
        <taxon>Tracheophyta</taxon>
        <taxon>Spermatophyta</taxon>
        <taxon>Magnoliopsida</taxon>
        <taxon>eudicotyledons</taxon>
        <taxon>Gunneridae</taxon>
        <taxon>Pentapetalae</taxon>
        <taxon>asterids</taxon>
        <taxon>campanulids</taxon>
        <taxon>Aquifoliales</taxon>
        <taxon>Aquifoliaceae</taxon>
        <taxon>Ilex</taxon>
    </lineage>
</organism>
<comment type="function">
    <text evidence="7 8">Recognizes and hydrolyzes the peptide bond at the C-terminal Gly of ubiquitin. Involved in the processing of poly-ubiquitin precursors as well as that of ubiquitinated proteins.</text>
</comment>
<evidence type="ECO:0000313" key="11">
    <source>
        <dbReference type="EMBL" id="CAK9142785.1"/>
    </source>
</evidence>
<evidence type="ECO:0000256" key="8">
    <source>
        <dbReference type="RuleBase" id="RU366025"/>
    </source>
</evidence>
<dbReference type="PROSITE" id="PS50235">
    <property type="entry name" value="USP_3"/>
    <property type="match status" value="1"/>
</dbReference>
<feature type="domain" description="USP" evidence="10">
    <location>
        <begin position="120"/>
        <end position="426"/>
    </location>
</feature>
<feature type="compositionally biased region" description="Basic and acidic residues" evidence="9">
    <location>
        <begin position="494"/>
        <end position="507"/>
    </location>
</feature>
<keyword evidence="12" id="KW-1185">Reference proteome</keyword>
<dbReference type="GO" id="GO:0004843">
    <property type="term" value="F:cysteine-type deubiquitinase activity"/>
    <property type="evidence" value="ECO:0007669"/>
    <property type="project" value="UniProtKB-UniRule"/>
</dbReference>
<accession>A0ABC8RGV2</accession>
<evidence type="ECO:0000256" key="7">
    <source>
        <dbReference type="ARBA" id="ARBA00037450"/>
    </source>
</evidence>
<keyword evidence="5 8" id="KW-0378">Hydrolase</keyword>
<dbReference type="GO" id="GO:0006508">
    <property type="term" value="P:proteolysis"/>
    <property type="evidence" value="ECO:0007669"/>
    <property type="project" value="UniProtKB-KW"/>
</dbReference>